<feature type="compositionally biased region" description="Acidic residues" evidence="25">
    <location>
        <begin position="815"/>
        <end position="827"/>
    </location>
</feature>
<dbReference type="PANTHER" id="PTHR22967">
    <property type="entry name" value="SERINE/THREONINE PROTEIN KINASE"/>
    <property type="match status" value="1"/>
</dbReference>
<keyword evidence="7" id="KW-0488">Methylation</keyword>
<dbReference type="InterPro" id="IPR035892">
    <property type="entry name" value="C2_domain_sf"/>
</dbReference>
<feature type="domain" description="J" evidence="27">
    <location>
        <begin position="1134"/>
        <end position="1210"/>
    </location>
</feature>
<feature type="compositionally biased region" description="Pro residues" evidence="25">
    <location>
        <begin position="331"/>
        <end position="356"/>
    </location>
</feature>
<evidence type="ECO:0000256" key="18">
    <source>
        <dbReference type="ARBA" id="ARBA00023306"/>
    </source>
</evidence>
<evidence type="ECO:0000256" key="21">
    <source>
        <dbReference type="ARBA" id="ARBA00048679"/>
    </source>
</evidence>
<keyword evidence="10" id="KW-0597">Phosphoprotein</keyword>
<dbReference type="GO" id="GO:0048471">
    <property type="term" value="C:perinuclear region of cytoplasm"/>
    <property type="evidence" value="ECO:0007669"/>
    <property type="project" value="UniProtKB-SubCell"/>
</dbReference>
<dbReference type="GO" id="GO:0005925">
    <property type="term" value="C:focal adhesion"/>
    <property type="evidence" value="ECO:0007669"/>
    <property type="project" value="UniProtKB-SubCell"/>
</dbReference>
<feature type="compositionally biased region" description="Polar residues" evidence="25">
    <location>
        <begin position="884"/>
        <end position="908"/>
    </location>
</feature>
<dbReference type="Gene3D" id="1.10.510.10">
    <property type="entry name" value="Transferase(Phosphotransferase) domain 1"/>
    <property type="match status" value="1"/>
</dbReference>
<dbReference type="InterPro" id="IPR029021">
    <property type="entry name" value="Prot-tyrosine_phosphatase-like"/>
</dbReference>
<evidence type="ECO:0000256" key="5">
    <source>
        <dbReference type="ARBA" id="ARBA00005490"/>
    </source>
</evidence>
<dbReference type="SUPFAM" id="SSF56112">
    <property type="entry name" value="Protein kinase-like (PK-like)"/>
    <property type="match status" value="1"/>
</dbReference>
<dbReference type="Pfam" id="PF10409">
    <property type="entry name" value="PTEN_C2"/>
    <property type="match status" value="1"/>
</dbReference>
<evidence type="ECO:0000256" key="9">
    <source>
        <dbReference type="ARBA" id="ARBA00022527"/>
    </source>
</evidence>
<dbReference type="CDD" id="cd14511">
    <property type="entry name" value="PTP_auxilin-like"/>
    <property type="match status" value="1"/>
</dbReference>
<evidence type="ECO:0000256" key="12">
    <source>
        <dbReference type="ARBA" id="ARBA00022741"/>
    </source>
</evidence>
<evidence type="ECO:0000256" key="1">
    <source>
        <dbReference type="ARBA" id="ARBA00004132"/>
    </source>
</evidence>
<feature type="domain" description="C2 tensin-type" evidence="29">
    <location>
        <begin position="601"/>
        <end position="737"/>
    </location>
</feature>
<evidence type="ECO:0000256" key="13">
    <source>
        <dbReference type="ARBA" id="ARBA00022777"/>
    </source>
</evidence>
<dbReference type="SUPFAM" id="SSF46565">
    <property type="entry name" value="Chaperone J-domain"/>
    <property type="match status" value="1"/>
</dbReference>
<evidence type="ECO:0000256" key="8">
    <source>
        <dbReference type="ARBA" id="ARBA00022490"/>
    </source>
</evidence>
<organism evidence="30">
    <name type="scientific">Phlebotomus kandelakii</name>
    <dbReference type="NCBI Taxonomy" id="1109342"/>
    <lineage>
        <taxon>Eukaryota</taxon>
        <taxon>Metazoa</taxon>
        <taxon>Ecdysozoa</taxon>
        <taxon>Arthropoda</taxon>
        <taxon>Hexapoda</taxon>
        <taxon>Insecta</taxon>
        <taxon>Pterygota</taxon>
        <taxon>Neoptera</taxon>
        <taxon>Endopterygota</taxon>
        <taxon>Diptera</taxon>
        <taxon>Nematocera</taxon>
        <taxon>Psychodoidea</taxon>
        <taxon>Psychodidae</taxon>
        <taxon>Phlebotomus</taxon>
        <taxon>Larroussius</taxon>
    </lineage>
</organism>
<evidence type="ECO:0000256" key="16">
    <source>
        <dbReference type="ARBA" id="ARBA00022990"/>
    </source>
</evidence>
<dbReference type="GO" id="GO:0005794">
    <property type="term" value="C:Golgi apparatus"/>
    <property type="evidence" value="ECO:0007669"/>
    <property type="project" value="UniProtKB-SubCell"/>
</dbReference>
<dbReference type="GO" id="GO:0030136">
    <property type="term" value="C:clathrin-coated vesicle"/>
    <property type="evidence" value="ECO:0007669"/>
    <property type="project" value="UniProtKB-SubCell"/>
</dbReference>
<evidence type="ECO:0000259" key="26">
    <source>
        <dbReference type="PROSITE" id="PS50011"/>
    </source>
</evidence>
<dbReference type="InterPro" id="IPR036869">
    <property type="entry name" value="J_dom_sf"/>
</dbReference>
<keyword evidence="19" id="KW-0968">Cytoplasmic vesicle</keyword>
<name>A0A6B2E633_9DIPT</name>
<keyword evidence="9" id="KW-0723">Serine/threonine-protein kinase</keyword>
<comment type="catalytic activity">
    <reaction evidence="21">
        <text>L-seryl-[protein] + ATP = O-phospho-L-seryl-[protein] + ADP + H(+)</text>
        <dbReference type="Rhea" id="RHEA:17989"/>
        <dbReference type="Rhea" id="RHEA-COMP:9863"/>
        <dbReference type="Rhea" id="RHEA-COMP:11604"/>
        <dbReference type="ChEBI" id="CHEBI:15378"/>
        <dbReference type="ChEBI" id="CHEBI:29999"/>
        <dbReference type="ChEBI" id="CHEBI:30616"/>
        <dbReference type="ChEBI" id="CHEBI:83421"/>
        <dbReference type="ChEBI" id="CHEBI:456216"/>
        <dbReference type="EC" id="2.7.11.1"/>
    </reaction>
</comment>
<dbReference type="FunFam" id="2.60.40.1110:FF:000001">
    <property type="entry name" value="cyclin-G-associated kinase isoform X2"/>
    <property type="match status" value="1"/>
</dbReference>
<dbReference type="GO" id="GO:0004674">
    <property type="term" value="F:protein serine/threonine kinase activity"/>
    <property type="evidence" value="ECO:0007669"/>
    <property type="project" value="UniProtKB-KW"/>
</dbReference>
<evidence type="ECO:0000256" key="20">
    <source>
        <dbReference type="ARBA" id="ARBA00047899"/>
    </source>
</evidence>
<sequence length="1210" mass="132412">MSEFFKSAIGYFNTGTNGGQENEFVGQVVEVGALKLRIKRVIAEGGFAFVYVAQDTQSGMEYALKKLIGADKEACNTIIKEINIHKQLSGHPNIVTFISASFIDRTQSVQGNAEYLLVTELCKGGSLVDCLGSALEPPTVLRVFYQAARAVSHLHSQHPPITHRDIKIENFLLGTDGLLKLCDFGSATTDIYSPDMTWSAQQRNNLEDQLATVTTPMYRSPEQLDTWANYQIGPKSDVWALGCILYCLCFQKHPFEDSAKLRIINANYSLPGDSRYLCFHDVIKGCLQVDPSKRFDISTVLDRLAAISESREWSLKGPLGLQGKALNTPPSETPNPSPVHAPSRPQPPRPAPPQASPVPVRSAPPRPHEPPRQPQMPPAGPPPPNPADPYHHGGGLFSSLRGGAGSFLKNLKDTSSKVMQTMQQTIARTDLDISYITSRVVVMPCPSEGLESAYKTNNIDDVKLYLESRHSLAKMSIYNLGPRTCPRLPPPVRTVECSFMYSPAPPKAPLLHAMYSIAEDMYGFLSADPKSVVIVQSADGRATAATMVGALLIYASLVREPEDAMQIFAVKRTPPNMKPSELRYLYYLGDILRSTPHFPHFKPATLVSVTVSPVPRMTKARDGCRMYVEVTCHDRIVFSTVQEYEKMRLYHASEGRVSIPLNVTVCGDITVTVFHARNALKGMGRPQGLKVCQFQLHTGFIPEEETLIHFDKSELDDVPDAEHVPMKFHVALSIFVGDIERMPQITLPWMTAKPPRDALNLFSTALEYEETVDNFISKPSRQNAPLAPVPPRPAPPVPVSAQPPPRPPPVSAQIPDEESDDSIELEEAPQGAALRDVDLLNLAKGERRESAEESQTIRQEASFDLLGSFDSHDAEAELFGKAGQATNGTSNPIPDLLGNTQNIPSNPNGLDDLFGSMKTTSQTSQMPADLNGLNLNFNANFPQGASPSNGGETFDPFAGNFTAPTVPLQPNNSAPSVAKEAPPQKPDPFSDLGNLASGLNVNWAGGKTSATPSPRSTQFSSPTHQFAATPSPRASTPSHQAAKSPGDQKPDYSRSHFAEPNAGGQKGKNAGSGDIFADILGSQGYSFGSKNSQGPRSINEMRKEEIVRDMDPDKLKIMEWTEGKKSNIRALLCSMHVVLWADAKWNKCEMHQLVSAADVKKAYRKACLAVHPDKQMGTDNEKIAKMIFMELNNAWSDFENDASQQNMFPN</sequence>
<evidence type="ECO:0000256" key="19">
    <source>
        <dbReference type="ARBA" id="ARBA00023329"/>
    </source>
</evidence>
<dbReference type="InterPro" id="IPR014020">
    <property type="entry name" value="Tensin_C2-dom"/>
</dbReference>
<evidence type="ECO:0000256" key="23">
    <source>
        <dbReference type="ARBA" id="ARBA00068393"/>
    </source>
</evidence>
<feature type="domain" description="Protein kinase" evidence="26">
    <location>
        <begin position="36"/>
        <end position="307"/>
    </location>
</feature>
<evidence type="ECO:0000256" key="7">
    <source>
        <dbReference type="ARBA" id="ARBA00022481"/>
    </source>
</evidence>
<keyword evidence="16" id="KW-0007">Acetylation</keyword>
<keyword evidence="17" id="KW-0333">Golgi apparatus</keyword>
<accession>A0A6B2E633</accession>
<dbReference type="AlphaFoldDB" id="A0A6B2E633"/>
<feature type="domain" description="Phosphatase tensin-type" evidence="28">
    <location>
        <begin position="422"/>
        <end position="595"/>
    </location>
</feature>
<dbReference type="PROSITE" id="PS50076">
    <property type="entry name" value="DNAJ_2"/>
    <property type="match status" value="1"/>
</dbReference>
<feature type="region of interest" description="Disordered" evidence="25">
    <location>
        <begin position="318"/>
        <end position="398"/>
    </location>
</feature>
<dbReference type="PROSITE" id="PS00108">
    <property type="entry name" value="PROTEIN_KINASE_ST"/>
    <property type="match status" value="1"/>
</dbReference>
<keyword evidence="12" id="KW-0547">Nucleotide-binding</keyword>
<keyword evidence="13 30" id="KW-0418">Kinase</keyword>
<evidence type="ECO:0000259" key="28">
    <source>
        <dbReference type="PROSITE" id="PS51181"/>
    </source>
</evidence>
<dbReference type="GO" id="GO:0035612">
    <property type="term" value="F:AP-2 adaptor complex binding"/>
    <property type="evidence" value="ECO:0007669"/>
    <property type="project" value="TreeGrafter"/>
</dbReference>
<keyword evidence="11" id="KW-0808">Transferase</keyword>
<dbReference type="SMART" id="SM00220">
    <property type="entry name" value="S_TKc"/>
    <property type="match status" value="1"/>
</dbReference>
<evidence type="ECO:0000256" key="15">
    <source>
        <dbReference type="ARBA" id="ARBA00022949"/>
    </source>
</evidence>
<dbReference type="Gene3D" id="3.90.190.10">
    <property type="entry name" value="Protein tyrosine phosphatase superfamily"/>
    <property type="match status" value="1"/>
</dbReference>
<keyword evidence="8" id="KW-0963">Cytoplasm</keyword>
<dbReference type="Gene3D" id="1.10.287.110">
    <property type="entry name" value="DnaJ domain"/>
    <property type="match status" value="1"/>
</dbReference>
<feature type="compositionally biased region" description="Basic and acidic residues" evidence="25">
    <location>
        <begin position="1046"/>
        <end position="1057"/>
    </location>
</feature>
<evidence type="ECO:0000256" key="17">
    <source>
        <dbReference type="ARBA" id="ARBA00023034"/>
    </source>
</evidence>
<feature type="region of interest" description="Disordered" evidence="25">
    <location>
        <begin position="942"/>
        <end position="1074"/>
    </location>
</feature>
<evidence type="ECO:0000256" key="6">
    <source>
        <dbReference type="ARBA" id="ARBA00012513"/>
    </source>
</evidence>
<evidence type="ECO:0000256" key="24">
    <source>
        <dbReference type="ARBA" id="ARBA00076380"/>
    </source>
</evidence>
<dbReference type="GO" id="GO:2000369">
    <property type="term" value="P:regulation of clathrin-dependent endocytosis"/>
    <property type="evidence" value="ECO:0007669"/>
    <property type="project" value="TreeGrafter"/>
</dbReference>
<comment type="catalytic activity">
    <reaction evidence="20">
        <text>L-threonyl-[protein] + ATP = O-phospho-L-threonyl-[protein] + ADP + H(+)</text>
        <dbReference type="Rhea" id="RHEA:46608"/>
        <dbReference type="Rhea" id="RHEA-COMP:11060"/>
        <dbReference type="Rhea" id="RHEA-COMP:11605"/>
        <dbReference type="ChEBI" id="CHEBI:15378"/>
        <dbReference type="ChEBI" id="CHEBI:30013"/>
        <dbReference type="ChEBI" id="CHEBI:30616"/>
        <dbReference type="ChEBI" id="CHEBI:61977"/>
        <dbReference type="ChEBI" id="CHEBI:456216"/>
        <dbReference type="EC" id="2.7.11.1"/>
    </reaction>
</comment>
<evidence type="ECO:0000313" key="30">
    <source>
        <dbReference type="EMBL" id="NBJ58651.1"/>
    </source>
</evidence>
<feature type="region of interest" description="Disordered" evidence="25">
    <location>
        <begin position="779"/>
        <end position="832"/>
    </location>
</feature>
<keyword evidence="15" id="KW-0965">Cell junction</keyword>
<dbReference type="InterPro" id="IPR000719">
    <property type="entry name" value="Prot_kinase_dom"/>
</dbReference>
<dbReference type="SUPFAM" id="SSF52799">
    <property type="entry name" value="(Phosphotyrosine protein) phosphatases II"/>
    <property type="match status" value="1"/>
</dbReference>
<dbReference type="InterPro" id="IPR011009">
    <property type="entry name" value="Kinase-like_dom_sf"/>
</dbReference>
<comment type="similarity">
    <text evidence="5">Belongs to the protein kinase superfamily. AGC Ser/Thr protein kinase family. PKC subfamily.</text>
</comment>
<dbReference type="InterPro" id="IPR001623">
    <property type="entry name" value="DnaJ_domain"/>
</dbReference>
<evidence type="ECO:0000256" key="10">
    <source>
        <dbReference type="ARBA" id="ARBA00022553"/>
    </source>
</evidence>
<dbReference type="InterPro" id="IPR008271">
    <property type="entry name" value="Ser/Thr_kinase_AS"/>
</dbReference>
<dbReference type="GO" id="GO:0045747">
    <property type="term" value="P:positive regulation of Notch signaling pathway"/>
    <property type="evidence" value="ECO:0007669"/>
    <property type="project" value="TreeGrafter"/>
</dbReference>
<dbReference type="Pfam" id="PF00226">
    <property type="entry name" value="DnaJ"/>
    <property type="match status" value="1"/>
</dbReference>
<reference evidence="30" key="1">
    <citation type="submission" date="2019-10" db="EMBL/GenBank/DDBJ databases">
        <title>Short sand fly seasons in Tbilisi, Georgia, hinder development of host immunity to saliva of the visceral leishmaniasis vector Phlebotomus kandelakii.</title>
        <authorList>
            <person name="Oliveira F."/>
            <person name="Giorgobiani E."/>
            <person name="Guimaraes-Costa A.B."/>
            <person name="Abdeladhim M."/>
            <person name="Oristian J."/>
            <person name="Tskhvaradze L."/>
            <person name="Tsertsvadze N."/>
            <person name="Zakalashvili M."/>
            <person name="Valenzuela J.G."/>
            <person name="Kamhawi S."/>
        </authorList>
    </citation>
    <scope>NUCLEOTIDE SEQUENCE</scope>
    <source>
        <strain evidence="30">Wild-capture in Tbilisi</strain>
        <tissue evidence="30">Salivary glands</tissue>
    </source>
</reference>
<evidence type="ECO:0000256" key="4">
    <source>
        <dbReference type="ARBA" id="ARBA00004601"/>
    </source>
</evidence>
<dbReference type="GO" id="GO:0005524">
    <property type="term" value="F:ATP binding"/>
    <property type="evidence" value="ECO:0007669"/>
    <property type="project" value="UniProtKB-KW"/>
</dbReference>
<dbReference type="EMBL" id="GIFK01000948">
    <property type="protein sequence ID" value="NBJ58651.1"/>
    <property type="molecule type" value="Transcribed_RNA"/>
</dbReference>
<keyword evidence="14" id="KW-0067">ATP-binding</keyword>
<dbReference type="CDD" id="cd06257">
    <property type="entry name" value="DnaJ"/>
    <property type="match status" value="1"/>
</dbReference>
<feature type="region of interest" description="Disordered" evidence="25">
    <location>
        <begin position="883"/>
        <end position="909"/>
    </location>
</feature>
<proteinExistence type="inferred from homology"/>
<dbReference type="FunFam" id="1.10.287.110:FF:000002">
    <property type="entry name" value="putative tyrosine-protein phosphatase auxilin isoform X2"/>
    <property type="match status" value="1"/>
</dbReference>
<keyword evidence="18" id="KW-0131">Cell cycle</keyword>
<feature type="compositionally biased region" description="Pro residues" evidence="25">
    <location>
        <begin position="372"/>
        <end position="387"/>
    </location>
</feature>
<comment type="function">
    <text evidence="22">Associates with cyclin G and CDK5. Seems to act as an auxilin homolog that is involved in the uncoating of clathrin-coated vesicles by Hsc70 in non-neuronal cells. Expression oscillates slightly during the cell cycle, peaking at G1. May play a role in clathrin-mediated endocytosis and intracellular trafficking, and in the dynamics of clathrin assembly/disassembly.</text>
</comment>
<evidence type="ECO:0000256" key="25">
    <source>
        <dbReference type="SAM" id="MobiDB-lite"/>
    </source>
</evidence>
<dbReference type="SMART" id="SM00271">
    <property type="entry name" value="DnaJ"/>
    <property type="match status" value="1"/>
</dbReference>
<evidence type="ECO:0000256" key="2">
    <source>
        <dbReference type="ARBA" id="ARBA00004246"/>
    </source>
</evidence>
<dbReference type="EC" id="2.7.11.1" evidence="6"/>
<feature type="compositionally biased region" description="Pro residues" evidence="25">
    <location>
        <begin position="787"/>
        <end position="810"/>
    </location>
</feature>
<dbReference type="Gene3D" id="2.60.40.1110">
    <property type="match status" value="1"/>
</dbReference>
<evidence type="ECO:0000259" key="29">
    <source>
        <dbReference type="PROSITE" id="PS51182"/>
    </source>
</evidence>
<dbReference type="InterPro" id="IPR029023">
    <property type="entry name" value="Tensin_phosphatase"/>
</dbReference>
<evidence type="ECO:0000256" key="3">
    <source>
        <dbReference type="ARBA" id="ARBA00004556"/>
    </source>
</evidence>
<feature type="compositionally biased region" description="Polar residues" evidence="25">
    <location>
        <begin position="1008"/>
        <end position="1041"/>
    </location>
</feature>
<evidence type="ECO:0000259" key="27">
    <source>
        <dbReference type="PROSITE" id="PS50076"/>
    </source>
</evidence>
<dbReference type="SUPFAM" id="SSF49562">
    <property type="entry name" value="C2 domain (Calcium/lipid-binding domain, CaLB)"/>
    <property type="match status" value="1"/>
</dbReference>
<dbReference type="SMART" id="SM01326">
    <property type="entry name" value="PTEN_C2"/>
    <property type="match status" value="1"/>
</dbReference>
<dbReference type="PROSITE" id="PS50011">
    <property type="entry name" value="PROTEIN_KINASE_DOM"/>
    <property type="match status" value="1"/>
</dbReference>
<dbReference type="PANTHER" id="PTHR22967:SF57">
    <property type="entry name" value="AUXILIN, ISOFORM A-RELATED"/>
    <property type="match status" value="1"/>
</dbReference>
<dbReference type="Pfam" id="PF00069">
    <property type="entry name" value="Pkinase"/>
    <property type="match status" value="1"/>
</dbReference>
<dbReference type="PROSITE" id="PS51182">
    <property type="entry name" value="C2_TENSIN"/>
    <property type="match status" value="1"/>
</dbReference>
<evidence type="ECO:0000256" key="22">
    <source>
        <dbReference type="ARBA" id="ARBA00054326"/>
    </source>
</evidence>
<protein>
    <recommendedName>
        <fullName evidence="23">Cyclin-G-associated kinase</fullName>
        <ecNumber evidence="6">2.7.11.1</ecNumber>
    </recommendedName>
    <alternativeName>
        <fullName evidence="24">DnaJ homolog subfamily C member 26</fullName>
    </alternativeName>
</protein>
<dbReference type="PROSITE" id="PS51181">
    <property type="entry name" value="PPASE_TENSIN"/>
    <property type="match status" value="1"/>
</dbReference>
<dbReference type="FunFam" id="1.10.510.10:FF:000228">
    <property type="entry name" value="cyclin-G-associated kinase isoform X1"/>
    <property type="match status" value="1"/>
</dbReference>
<comment type="subcellular location">
    <subcellularLocation>
        <location evidence="2">Cell junction</location>
        <location evidence="2">Focal adhesion</location>
    </subcellularLocation>
    <subcellularLocation>
        <location evidence="3">Cytoplasm</location>
        <location evidence="3">Perinuclear region</location>
    </subcellularLocation>
    <subcellularLocation>
        <location evidence="1">Cytoplasmic vesicle</location>
        <location evidence="1">Clathrin-coated vesicle</location>
    </subcellularLocation>
    <subcellularLocation>
        <location evidence="4">Golgi apparatus</location>
        <location evidence="4">trans-Golgi network</location>
    </subcellularLocation>
</comment>
<evidence type="ECO:0000256" key="11">
    <source>
        <dbReference type="ARBA" id="ARBA00022679"/>
    </source>
</evidence>
<dbReference type="FunFam" id="3.90.190.10:FF:000099">
    <property type="entry name" value="Blast:Cyclin-G-associated kinase"/>
    <property type="match status" value="1"/>
</dbReference>
<evidence type="ECO:0000256" key="14">
    <source>
        <dbReference type="ARBA" id="ARBA00022840"/>
    </source>
</evidence>